<evidence type="ECO:0000313" key="4">
    <source>
        <dbReference type="Proteomes" id="UP000271339"/>
    </source>
</evidence>
<dbReference type="Pfam" id="PF11827">
    <property type="entry name" value="DUF3347"/>
    <property type="match status" value="1"/>
</dbReference>
<name>A0A3L9Z7S7_9FLAO</name>
<sequence length="181" mass="20165">MKLFKLLTIAFVLTAFVACNEDKKKSEPEVVTVEATPQKTVYSPAKTEAEFKDPKLADMFDSYINLKTALVNTNNVITSGASLALIKKMKDLEADNATVIALETIAKSNDIEEQRKEFVVVTTTVESMIKNQIASGTIYKQFCPMAFGNKGAYWLSNSKDIKNPYFGDKMLKCGRITEELK</sequence>
<keyword evidence="4" id="KW-1185">Reference proteome</keyword>
<feature type="signal peptide" evidence="1">
    <location>
        <begin position="1"/>
        <end position="20"/>
    </location>
</feature>
<gene>
    <name evidence="3" type="ORF">BXY75_0934</name>
</gene>
<organism evidence="3 4">
    <name type="scientific">Ulvibacter antarcticus</name>
    <dbReference type="NCBI Taxonomy" id="442714"/>
    <lineage>
        <taxon>Bacteria</taxon>
        <taxon>Pseudomonadati</taxon>
        <taxon>Bacteroidota</taxon>
        <taxon>Flavobacteriia</taxon>
        <taxon>Flavobacteriales</taxon>
        <taxon>Flavobacteriaceae</taxon>
        <taxon>Ulvibacter</taxon>
    </lineage>
</organism>
<evidence type="ECO:0000313" key="3">
    <source>
        <dbReference type="EMBL" id="RMA66508.1"/>
    </source>
</evidence>
<evidence type="ECO:0000259" key="2">
    <source>
        <dbReference type="Pfam" id="PF11827"/>
    </source>
</evidence>
<dbReference type="Proteomes" id="UP000271339">
    <property type="component" value="Unassembled WGS sequence"/>
</dbReference>
<dbReference type="AlphaFoldDB" id="A0A3L9Z7S7"/>
<dbReference type="PROSITE" id="PS51257">
    <property type="entry name" value="PROKAR_LIPOPROTEIN"/>
    <property type="match status" value="1"/>
</dbReference>
<accession>A0A3L9Z7S7</accession>
<comment type="caution">
    <text evidence="3">The sequence shown here is derived from an EMBL/GenBank/DDBJ whole genome shotgun (WGS) entry which is preliminary data.</text>
</comment>
<dbReference type="OrthoDB" id="5513217at2"/>
<evidence type="ECO:0000256" key="1">
    <source>
        <dbReference type="SAM" id="SignalP"/>
    </source>
</evidence>
<keyword evidence="1" id="KW-0732">Signal</keyword>
<proteinExistence type="predicted"/>
<protein>
    <submittedName>
        <fullName evidence="3">Uncharacterized protein DUF3347</fullName>
    </submittedName>
</protein>
<feature type="chain" id="PRO_5018105812" evidence="1">
    <location>
        <begin position="21"/>
        <end position="181"/>
    </location>
</feature>
<reference evidence="3 4" key="1">
    <citation type="submission" date="2018-10" db="EMBL/GenBank/DDBJ databases">
        <title>Genomic Encyclopedia of Archaeal and Bacterial Type Strains, Phase II (KMG-II): from individual species to whole genera.</title>
        <authorList>
            <person name="Goeker M."/>
        </authorList>
    </citation>
    <scope>NUCLEOTIDE SEQUENCE [LARGE SCALE GENOMIC DNA]</scope>
    <source>
        <strain evidence="3 4">DSM 23424</strain>
    </source>
</reference>
<dbReference type="EMBL" id="REFC01000011">
    <property type="protein sequence ID" value="RMA66508.1"/>
    <property type="molecule type" value="Genomic_DNA"/>
</dbReference>
<feature type="domain" description="DUF3347" evidence="2">
    <location>
        <begin position="60"/>
        <end position="131"/>
    </location>
</feature>
<dbReference type="RefSeq" id="WP_121906495.1">
    <property type="nucleotide sequence ID" value="NZ_REFC01000011.1"/>
</dbReference>
<dbReference type="InterPro" id="IPR021782">
    <property type="entry name" value="DUF3347"/>
</dbReference>